<dbReference type="Proteomes" id="UP000184420">
    <property type="component" value="Unassembled WGS sequence"/>
</dbReference>
<evidence type="ECO:0000313" key="3">
    <source>
        <dbReference type="EMBL" id="SHK92801.1"/>
    </source>
</evidence>
<feature type="transmembrane region" description="Helical" evidence="2">
    <location>
        <begin position="713"/>
        <end position="732"/>
    </location>
</feature>
<feature type="transmembrane region" description="Helical" evidence="2">
    <location>
        <begin position="651"/>
        <end position="676"/>
    </location>
</feature>
<gene>
    <name evidence="3" type="ORF">SAMN05444266_101616</name>
</gene>
<reference evidence="3 4" key="1">
    <citation type="submission" date="2016-11" db="EMBL/GenBank/DDBJ databases">
        <authorList>
            <person name="Jaros S."/>
            <person name="Januszkiewicz K."/>
            <person name="Wedrychowicz H."/>
        </authorList>
    </citation>
    <scope>NUCLEOTIDE SEQUENCE [LARGE SCALE GENOMIC DNA]</scope>
    <source>
        <strain evidence="3 4">DSM 27406</strain>
    </source>
</reference>
<proteinExistence type="predicted"/>
<feature type="coiled-coil region" evidence="1">
    <location>
        <begin position="47"/>
        <end position="88"/>
    </location>
</feature>
<organism evidence="3 4">
    <name type="scientific">Chitinophaga jiangningensis</name>
    <dbReference type="NCBI Taxonomy" id="1419482"/>
    <lineage>
        <taxon>Bacteria</taxon>
        <taxon>Pseudomonadati</taxon>
        <taxon>Bacteroidota</taxon>
        <taxon>Chitinophagia</taxon>
        <taxon>Chitinophagales</taxon>
        <taxon>Chitinophagaceae</taxon>
        <taxon>Chitinophaga</taxon>
    </lineage>
</organism>
<accession>A0A1M6WGJ2</accession>
<keyword evidence="2" id="KW-1133">Transmembrane helix</keyword>
<keyword evidence="2" id="KW-0472">Membrane</keyword>
<keyword evidence="2" id="KW-0812">Transmembrane</keyword>
<feature type="coiled-coil region" evidence="1">
    <location>
        <begin position="1093"/>
        <end position="1147"/>
    </location>
</feature>
<keyword evidence="4" id="KW-1185">Reference proteome</keyword>
<evidence type="ECO:0000256" key="1">
    <source>
        <dbReference type="SAM" id="Coils"/>
    </source>
</evidence>
<sequence>MAIGKVEKIYSLKTLGYDTIIRELNDVDAAFQRIRRSKQSASERFNTSQDSAEARKLSEELANLTKEEAKLRVERQRLMNEAKAQQAARQAEITQREKERDFVNEELRKQAELRTAREQTALKIKEEQLQRQQEISQRKQEKLALDGVAGSYNAIAREARELSRATKAVSPGQQVSFRGEILAYDQAIEKLKVLSKAEQDWRRQFTRDNLLVGEYTSGIIQSFQRLGLDDLISGQITKAQTRLKALDSTFQELRNDLSAIRVTGEGSLEAVERQMIENRQEAIRLRQEVDRLRNDFRGAGDIGNQITASISAGFKEARNQIAQFVLGYVGVQAMLSGLQRGVATAKEISDETTALEIELGRAVGGADAIVSGLRQLDTRTKVKELENIANVALRAGTTEQNLLGVARAVDITKVAFGKDFGSVEEGTETFAKLINIFYADGEITGERILQIGNGIRTLANETVASVPYINDFAGRMAGLRQISNITLPDVIGLGAGFEEFKQSAEVSSTVLVKVIPKLASETEKYAAIAKMTTDQFRELLNNNPAEALLRISENLVKSGTGIEDVAAALADAELGAGRATTILATLGGKADVFRERIARAKQATADTGAVLDAFNAKNENLAATLDKIGKKFSDAAGSKAFLATLTGISGVILFFLSNLPVILTLLTLWTVGWTVLNKEMLIAHARLLLVNAQLVAGRVALAAITILQNAFAISIGVVTGAYRLATAAALLFNNTIRATPLGVILTIIGLLAGAFVALGAAVTNSSAALGAHAAQLKLNAEVANQVKQQTDTIINRMSVLTAVAKDNTASLASRTKALQDLIALSPQYLSGLTLENIRTAEGKQILDGYIQSLKQKAELQAGEAISNKAIEERTKLQKTLYDLETKRAQGLTGKRDLTEEERSFLPAGRRLPFGALTGSIFTGVSTVDAAINGVKAAIAAKDLEVEQANNFVKAKLTKLGATVDAGNKSIPTVKPVRNAETVKAELKALDDEIDKAEFGSKKLADLVARRKQLQDELDKETGKFKDSLYHGSRLTGSDKDVLREIDSQRDQLLADQKLRYTEGKVSEEDYLASVLHINQEAVDKKLKLVTAGNAAEKKLISELKLERITAERETNEQLFALKERNALSQLEQSKKQAEAALKAILDNPRSSDLEKAQAKLAADKLMLAAQEKFNSEMDTLEKQFSIRSRQNSVDRKNAMIQVQQDLTRDEIAVSKQSVADIMVQAEKGISDFRLKMAKIRAEILGDPSMTTPRKKQLTDKVDKTEAVGVLAREVNAMKQQLPLYKQLLDQKKISDQEYYSFVEALYKKQEALHDANESSIRSHTRSIQELIRDGISSSLRISSEYTEIVDKAIAETYSLAKDAMNSYFDSERAQIQESLRAQQERLDLELQQKKARTQSQAEQERLDKEYANKKRQAEVKAGEDLKRVKKAEARIALATELANIWASAYQLGPIAGPIAGGIFSLMALGRYALRVKEIESTKFEYGGMPALGGKIGGKPHSAGGTPFSFRGRQYEAEVNELSIIRTRNAPSGKFTITGNHAQIASTLNQLGGGVSFAPGGMLHKFAYGGSLGTSLPAPAYYTLPASPAMPTTNVDVQFSSIIETLQQQGAAIVAVSGRIDRLQVTQDTDSVRNALQKKVKQQSPGTL</sequence>
<feature type="coiled-coil region" evidence="1">
    <location>
        <begin position="236"/>
        <end position="295"/>
    </location>
</feature>
<dbReference type="STRING" id="1419482.SAMN05444266_101616"/>
<feature type="coiled-coil region" evidence="1">
    <location>
        <begin position="1372"/>
        <end position="1416"/>
    </location>
</feature>
<dbReference type="OrthoDB" id="1050541at2"/>
<dbReference type="EMBL" id="FRBL01000001">
    <property type="protein sequence ID" value="SHK92801.1"/>
    <property type="molecule type" value="Genomic_DNA"/>
</dbReference>
<name>A0A1M6WGJ2_9BACT</name>
<feature type="transmembrane region" description="Helical" evidence="2">
    <location>
        <begin position="741"/>
        <end position="762"/>
    </location>
</feature>
<dbReference type="RefSeq" id="WP_073077886.1">
    <property type="nucleotide sequence ID" value="NZ_FRBL01000001.1"/>
</dbReference>
<protein>
    <submittedName>
        <fullName evidence="3">Uncharacterized protein</fullName>
    </submittedName>
</protein>
<evidence type="ECO:0000256" key="2">
    <source>
        <dbReference type="SAM" id="Phobius"/>
    </source>
</evidence>
<evidence type="ECO:0000313" key="4">
    <source>
        <dbReference type="Proteomes" id="UP000184420"/>
    </source>
</evidence>
<keyword evidence="1" id="KW-0175">Coiled coil</keyword>
<feature type="transmembrane region" description="Helical" evidence="2">
    <location>
        <begin position="688"/>
        <end position="707"/>
    </location>
</feature>